<feature type="domain" description="DUF5069" evidence="1">
    <location>
        <begin position="21"/>
        <end position="152"/>
    </location>
</feature>
<sequence>MSTNTIHQDVRTLAKDLSIGYPRSPRTKLAGYVLAARALDKCRAELAGTQGEYHYACPLDSMFLDFSGIDPGAFKQAVAEGRSDEEMERWIREHATNSSKEEVIRWNNGLRDKRISELDTELQTYLEEYIDKNIPGRVVYHWFDVYDIEEKRLDAPVISDR</sequence>
<name>A0ABT3GFB8_9BACT</name>
<accession>A0ABT3GFB8</accession>
<dbReference type="EMBL" id="JAPDDT010000002">
    <property type="protein sequence ID" value="MCW1922319.1"/>
    <property type="molecule type" value="Genomic_DNA"/>
</dbReference>
<organism evidence="2 3">
    <name type="scientific">Luteolibacter arcticus</name>
    <dbReference type="NCBI Taxonomy" id="1581411"/>
    <lineage>
        <taxon>Bacteria</taxon>
        <taxon>Pseudomonadati</taxon>
        <taxon>Verrucomicrobiota</taxon>
        <taxon>Verrucomicrobiia</taxon>
        <taxon>Verrucomicrobiales</taxon>
        <taxon>Verrucomicrobiaceae</taxon>
        <taxon>Luteolibacter</taxon>
    </lineage>
</organism>
<dbReference type="InterPro" id="IPR031849">
    <property type="entry name" value="DUF5069"/>
</dbReference>
<gene>
    <name evidence="2" type="ORF">OKA05_07120</name>
</gene>
<proteinExistence type="predicted"/>
<dbReference type="RefSeq" id="WP_264486428.1">
    <property type="nucleotide sequence ID" value="NZ_JAPDDT010000002.1"/>
</dbReference>
<comment type="caution">
    <text evidence="2">The sequence shown here is derived from an EMBL/GenBank/DDBJ whole genome shotgun (WGS) entry which is preliminary data.</text>
</comment>
<protein>
    <submittedName>
        <fullName evidence="2">DUF5069 domain-containing protein</fullName>
    </submittedName>
</protein>
<keyword evidence="3" id="KW-1185">Reference proteome</keyword>
<evidence type="ECO:0000313" key="3">
    <source>
        <dbReference type="Proteomes" id="UP001320876"/>
    </source>
</evidence>
<evidence type="ECO:0000313" key="2">
    <source>
        <dbReference type="EMBL" id="MCW1922319.1"/>
    </source>
</evidence>
<evidence type="ECO:0000259" key="1">
    <source>
        <dbReference type="Pfam" id="PF16798"/>
    </source>
</evidence>
<reference evidence="2 3" key="1">
    <citation type="submission" date="2022-10" db="EMBL/GenBank/DDBJ databases">
        <title>Luteolibacter arcticus strain CCTCC AB 2014275, whole genome shotgun sequencing project.</title>
        <authorList>
            <person name="Zhao G."/>
            <person name="Shen L."/>
        </authorList>
    </citation>
    <scope>NUCLEOTIDE SEQUENCE [LARGE SCALE GENOMIC DNA]</scope>
    <source>
        <strain evidence="2 3">CCTCC AB 2014275</strain>
    </source>
</reference>
<dbReference type="Pfam" id="PF16798">
    <property type="entry name" value="DUF5069"/>
    <property type="match status" value="1"/>
</dbReference>
<dbReference type="Proteomes" id="UP001320876">
    <property type="component" value="Unassembled WGS sequence"/>
</dbReference>